<name>A0ACC1HBL0_9FUNG</name>
<accession>A0ACC1HBL0</accession>
<dbReference type="EMBL" id="JAMZIH010008032">
    <property type="protein sequence ID" value="KAJ1672657.1"/>
    <property type="molecule type" value="Genomic_DNA"/>
</dbReference>
<evidence type="ECO:0000313" key="2">
    <source>
        <dbReference type="Proteomes" id="UP001145114"/>
    </source>
</evidence>
<reference evidence="1" key="1">
    <citation type="submission" date="2022-06" db="EMBL/GenBank/DDBJ databases">
        <title>Phylogenomic reconstructions and comparative analyses of Kickxellomycotina fungi.</title>
        <authorList>
            <person name="Reynolds N.K."/>
            <person name="Stajich J.E."/>
            <person name="Barry K."/>
            <person name="Grigoriev I.V."/>
            <person name="Crous P."/>
            <person name="Smith M.E."/>
        </authorList>
    </citation>
    <scope>NUCLEOTIDE SEQUENCE</scope>
    <source>
        <strain evidence="1">RSA 2271</strain>
    </source>
</reference>
<proteinExistence type="predicted"/>
<dbReference type="Proteomes" id="UP001145114">
    <property type="component" value="Unassembled WGS sequence"/>
</dbReference>
<comment type="caution">
    <text evidence="1">The sequence shown here is derived from an EMBL/GenBank/DDBJ whole genome shotgun (WGS) entry which is preliminary data.</text>
</comment>
<sequence>MDADSQRAELEQALAEHSYGIQSYEVHGAGGPGVVATVTLLEGARITVGVSASGFYVVQSSSTGSKACGTRHYETLTMLLHDKSPRFSERFRDALDARLQQLLEEQQQQ</sequence>
<evidence type="ECO:0000313" key="1">
    <source>
        <dbReference type="EMBL" id="KAJ1672657.1"/>
    </source>
</evidence>
<gene>
    <name evidence="1" type="ORF">EV182_006754</name>
</gene>
<protein>
    <submittedName>
        <fullName evidence="1">Uncharacterized protein</fullName>
    </submittedName>
</protein>
<keyword evidence="2" id="KW-1185">Reference proteome</keyword>
<organism evidence="1 2">
    <name type="scientific">Spiromyces aspiralis</name>
    <dbReference type="NCBI Taxonomy" id="68401"/>
    <lineage>
        <taxon>Eukaryota</taxon>
        <taxon>Fungi</taxon>
        <taxon>Fungi incertae sedis</taxon>
        <taxon>Zoopagomycota</taxon>
        <taxon>Kickxellomycotina</taxon>
        <taxon>Kickxellomycetes</taxon>
        <taxon>Kickxellales</taxon>
        <taxon>Kickxellaceae</taxon>
        <taxon>Spiromyces</taxon>
    </lineage>
</organism>